<feature type="transmembrane region" description="Helical" evidence="8">
    <location>
        <begin position="179"/>
        <end position="203"/>
    </location>
</feature>
<dbReference type="InterPro" id="IPR040241">
    <property type="entry name" value="TRP_Flc/Pkd2-like"/>
</dbReference>
<dbReference type="EMBL" id="CAWUHB010000094">
    <property type="protein sequence ID" value="CAK7235163.1"/>
    <property type="molecule type" value="Genomic_DNA"/>
</dbReference>
<feature type="transmembrane region" description="Helical" evidence="8">
    <location>
        <begin position="480"/>
        <end position="505"/>
    </location>
</feature>
<feature type="domain" description="ML-like" evidence="10">
    <location>
        <begin position="49"/>
        <end position="175"/>
    </location>
</feature>
<evidence type="ECO:0000256" key="3">
    <source>
        <dbReference type="ARBA" id="ARBA00022692"/>
    </source>
</evidence>
<organism evidence="11 12">
    <name type="scientific">Sporothrix curviconia</name>
    <dbReference type="NCBI Taxonomy" id="1260050"/>
    <lineage>
        <taxon>Eukaryota</taxon>
        <taxon>Fungi</taxon>
        <taxon>Dikarya</taxon>
        <taxon>Ascomycota</taxon>
        <taxon>Pezizomycotina</taxon>
        <taxon>Sordariomycetes</taxon>
        <taxon>Sordariomycetidae</taxon>
        <taxon>Ophiostomatales</taxon>
        <taxon>Ophiostomataceae</taxon>
        <taxon>Sporothrix</taxon>
    </lineage>
</organism>
<keyword evidence="3 8" id="KW-0812">Transmembrane</keyword>
<dbReference type="InterPro" id="IPR032800">
    <property type="entry name" value="TRP_N"/>
</dbReference>
<feature type="compositionally biased region" description="Basic and acidic residues" evidence="7">
    <location>
        <begin position="551"/>
        <end position="566"/>
    </location>
</feature>
<keyword evidence="6 8" id="KW-0472">Membrane</keyword>
<accession>A0ABP0CT11</accession>
<evidence type="ECO:0000313" key="11">
    <source>
        <dbReference type="EMBL" id="CAK7235163.1"/>
    </source>
</evidence>
<dbReference type="PANTHER" id="PTHR31145:SF7">
    <property type="entry name" value="TRP-LIKE ION CHANNEL"/>
    <property type="match status" value="1"/>
</dbReference>
<evidence type="ECO:0000256" key="7">
    <source>
        <dbReference type="SAM" id="MobiDB-lite"/>
    </source>
</evidence>
<dbReference type="Pfam" id="PF14558">
    <property type="entry name" value="TRP_N"/>
    <property type="match status" value="1"/>
</dbReference>
<feature type="compositionally biased region" description="Basic and acidic residues" evidence="7">
    <location>
        <begin position="587"/>
        <end position="596"/>
    </location>
</feature>
<feature type="transmembrane region" description="Helical" evidence="8">
    <location>
        <begin position="376"/>
        <end position="397"/>
    </location>
</feature>
<evidence type="ECO:0000256" key="5">
    <source>
        <dbReference type="ARBA" id="ARBA00022989"/>
    </source>
</evidence>
<evidence type="ECO:0000256" key="1">
    <source>
        <dbReference type="ARBA" id="ARBA00004141"/>
    </source>
</evidence>
<keyword evidence="5 8" id="KW-1133">Transmembrane helix</keyword>
<protein>
    <recommendedName>
        <fullName evidence="10">ML-like domain-containing protein</fullName>
    </recommendedName>
</protein>
<evidence type="ECO:0000313" key="12">
    <source>
        <dbReference type="Proteomes" id="UP001642405"/>
    </source>
</evidence>
<dbReference type="Pfam" id="PF06011">
    <property type="entry name" value="TRP"/>
    <property type="match status" value="2"/>
</dbReference>
<comment type="similarity">
    <text evidence="2">Belongs to the transient receptor potential (TRP) ion channel family.</text>
</comment>
<dbReference type="PANTHER" id="PTHR31145">
    <property type="entry name" value="INTEGRAL MEMBRANE PROTEIN (AFU_ORTHOLOGUE AFUA_7G01610)"/>
    <property type="match status" value="1"/>
</dbReference>
<keyword evidence="12" id="KW-1185">Reference proteome</keyword>
<feature type="signal peptide" evidence="9">
    <location>
        <begin position="1"/>
        <end position="22"/>
    </location>
</feature>
<evidence type="ECO:0000259" key="10">
    <source>
        <dbReference type="SMART" id="SM01320"/>
    </source>
</evidence>
<feature type="chain" id="PRO_5046851342" description="ML-like domain-containing protein" evidence="9">
    <location>
        <begin position="23"/>
        <end position="785"/>
    </location>
</feature>
<comment type="caution">
    <text evidence="11">The sequence shown here is derived from an EMBL/GenBank/DDBJ whole genome shotgun (WGS) entry which is preliminary data.</text>
</comment>
<dbReference type="SMART" id="SM01320">
    <property type="entry name" value="TRP_N"/>
    <property type="match status" value="1"/>
</dbReference>
<feature type="region of interest" description="Disordered" evidence="7">
    <location>
        <begin position="537"/>
        <end position="661"/>
    </location>
</feature>
<feature type="region of interest" description="Disordered" evidence="7">
    <location>
        <begin position="683"/>
        <end position="748"/>
    </location>
</feature>
<reference evidence="11 12" key="1">
    <citation type="submission" date="2024-01" db="EMBL/GenBank/DDBJ databases">
        <authorList>
            <person name="Allen C."/>
            <person name="Tagirdzhanova G."/>
        </authorList>
    </citation>
    <scope>NUCLEOTIDE SEQUENCE [LARGE SCALE GENOMIC DNA]</scope>
</reference>
<gene>
    <name evidence="11" type="ORF">SCUCBS95973_009176</name>
</gene>
<evidence type="ECO:0000256" key="4">
    <source>
        <dbReference type="ARBA" id="ARBA00022729"/>
    </source>
</evidence>
<sequence>MAVSSLFLVTLFVLSTLHSAVGSGSKETAYVYGTDSHGVTRQLAADRTPALYTTDFGGCPGGKSLFNISVFDAAYYADNMTVVFHLDGNSLVHNESTMLVITMEAYGETRYTQTFDPCLVNIWEYGWPSKTAAIPDIALQIPDFDGSVSLQIFSNSTQTEIGCFQAAMTNGNTLGIPSILAPTLSFFIAIAIICSFITASYGISVPLLRAHYAHSLSAVLVLETLQSIFLTGALSLHWPSVLVAWWSNFAWSAGLIDIPPLVAQIGNFSGATNNASRARASGPMFVNAGAAQLANQIYGDGSHDNGPVLAETASMYSLLRRKLYNSSNPYDYTWGAYLDDDSNDDDENTERPGVHQDDTYIKQFGWLSARYKASCFWFFAVHLGTQFARACILGGGADNVSSIDPNNGAIVGGGPPAAQLAVLIVFEVLVLCLYAYSRPFESSRNNVLGVWVLGLGRTLVAALCIGLLPQTGISRIGATVIGFAIVVVQVLMLAVIVVLVAVDVVSTWLSLTRNQDDFYSEIFFSVRRRYLETLLAHATGAPPPPTRRQQRKQEKAARRADCEAERIAATLPPPAPSFSVLGVRRTPKIEDNHHDESDGDSDGDDFAFGYALPPGRQFGPRLSGGSRAGSDTVGMAVNNSSADADEAADTTRWRESGSAGSASLVGAQIYDPARVIARLNRSRTSSAASSQRVPSAAVFSDLPGPPQIGALAAESRSASPFGGSRASPYSNRSSSVPRGREPDAAMFSYRDTQEALANMFAGPVPRRMTPTRETLQRYTAERQSP</sequence>
<evidence type="ECO:0000256" key="6">
    <source>
        <dbReference type="ARBA" id="ARBA00023136"/>
    </source>
</evidence>
<feature type="compositionally biased region" description="Low complexity" evidence="7">
    <location>
        <begin position="724"/>
        <end position="737"/>
    </location>
</feature>
<keyword evidence="4 9" id="KW-0732">Signal</keyword>
<feature type="transmembrane region" description="Helical" evidence="8">
    <location>
        <begin position="244"/>
        <end position="263"/>
    </location>
</feature>
<dbReference type="InterPro" id="IPR010308">
    <property type="entry name" value="TRP_C"/>
</dbReference>
<name>A0ABP0CT11_9PEZI</name>
<feature type="transmembrane region" description="Helical" evidence="8">
    <location>
        <begin position="215"/>
        <end position="238"/>
    </location>
</feature>
<evidence type="ECO:0000256" key="9">
    <source>
        <dbReference type="SAM" id="SignalP"/>
    </source>
</evidence>
<feature type="compositionally biased region" description="Polar residues" evidence="7">
    <location>
        <begin position="771"/>
        <end position="785"/>
    </location>
</feature>
<evidence type="ECO:0000256" key="8">
    <source>
        <dbReference type="SAM" id="Phobius"/>
    </source>
</evidence>
<feature type="region of interest" description="Disordered" evidence="7">
    <location>
        <begin position="761"/>
        <end position="785"/>
    </location>
</feature>
<feature type="transmembrane region" description="Helical" evidence="8">
    <location>
        <begin position="417"/>
        <end position="436"/>
    </location>
</feature>
<feature type="transmembrane region" description="Helical" evidence="8">
    <location>
        <begin position="448"/>
        <end position="468"/>
    </location>
</feature>
<evidence type="ECO:0000256" key="2">
    <source>
        <dbReference type="ARBA" id="ARBA00010642"/>
    </source>
</evidence>
<dbReference type="Proteomes" id="UP001642405">
    <property type="component" value="Unassembled WGS sequence"/>
</dbReference>
<proteinExistence type="inferred from homology"/>
<comment type="subcellular location">
    <subcellularLocation>
        <location evidence="1">Membrane</location>
        <topology evidence="1">Multi-pass membrane protein</topology>
    </subcellularLocation>
</comment>